<comment type="function">
    <text evidence="9">Required for correct functioning of the GINS complex, a complex that plays an essential role in the initiation of DNA replication, and progression of DNA replication forks. GINS complex seems to bind preferentially to single-stranded DNA.</text>
</comment>
<evidence type="ECO:0000256" key="8">
    <source>
        <dbReference type="ARBA" id="ARBA00045258"/>
    </source>
</evidence>
<evidence type="ECO:0000256" key="9">
    <source>
        <dbReference type="RuleBase" id="RU368085"/>
    </source>
</evidence>
<evidence type="ECO:0000256" key="3">
    <source>
        <dbReference type="ARBA" id="ARBA00006677"/>
    </source>
</evidence>
<dbReference type="GeneID" id="113202158"/>
<dbReference type="GO" id="GO:1902983">
    <property type="term" value="P:DNA strand elongation involved in mitotic DNA replication"/>
    <property type="evidence" value="ECO:0007669"/>
    <property type="project" value="TreeGrafter"/>
</dbReference>
<evidence type="ECO:0000259" key="11">
    <source>
        <dbReference type="Pfam" id="PF24997"/>
    </source>
</evidence>
<feature type="domain" description="DNA replication complex GINS protein PSF1 C-terminal" evidence="11">
    <location>
        <begin position="142"/>
        <end position="193"/>
    </location>
</feature>
<keyword evidence="12" id="KW-1185">Reference proteome</keyword>
<gene>
    <name evidence="13" type="primary">LOC113202158</name>
</gene>
<dbReference type="InterPro" id="IPR036224">
    <property type="entry name" value="GINS_bundle-like_dom_sf"/>
</dbReference>
<comment type="subunit">
    <text evidence="9">Component of the GINS complex.</text>
</comment>
<proteinExistence type="inferred from homology"/>
<keyword evidence="6 9" id="KW-0235">DNA replication</keyword>
<evidence type="ECO:0000259" key="10">
    <source>
        <dbReference type="Pfam" id="PF05916"/>
    </source>
</evidence>
<comment type="similarity">
    <text evidence="3 9">Belongs to the GINS1/PSF1 family.</text>
</comment>
<dbReference type="InterPro" id="IPR021151">
    <property type="entry name" value="GINS_A"/>
</dbReference>
<dbReference type="GO" id="GO:0000811">
    <property type="term" value="C:GINS complex"/>
    <property type="evidence" value="ECO:0007669"/>
    <property type="project" value="UniProtKB-UniRule"/>
</dbReference>
<evidence type="ECO:0000313" key="13">
    <source>
        <dbReference type="RefSeq" id="XP_026272044.1"/>
    </source>
</evidence>
<evidence type="ECO:0000313" key="12">
    <source>
        <dbReference type="Proteomes" id="UP000504606"/>
    </source>
</evidence>
<dbReference type="CDD" id="cd21696">
    <property type="entry name" value="GINS_B_Psf1"/>
    <property type="match status" value="1"/>
</dbReference>
<dbReference type="InterPro" id="IPR056783">
    <property type="entry name" value="PSF1_C"/>
</dbReference>
<evidence type="ECO:0000256" key="5">
    <source>
        <dbReference type="ARBA" id="ARBA00022454"/>
    </source>
</evidence>
<dbReference type="RefSeq" id="XP_026272044.1">
    <property type="nucleotide sequence ID" value="XM_026416259.2"/>
</dbReference>
<evidence type="ECO:0000256" key="2">
    <source>
        <dbReference type="ARBA" id="ARBA00004286"/>
    </source>
</evidence>
<dbReference type="Gene3D" id="1.20.58.1030">
    <property type="match status" value="1"/>
</dbReference>
<dbReference type="Proteomes" id="UP000504606">
    <property type="component" value="Unplaced"/>
</dbReference>
<keyword evidence="5" id="KW-0158">Chromosome</keyword>
<dbReference type="Pfam" id="PF05916">
    <property type="entry name" value="Sld5"/>
    <property type="match status" value="1"/>
</dbReference>
<dbReference type="KEGG" id="foc:113202158"/>
<evidence type="ECO:0000256" key="6">
    <source>
        <dbReference type="ARBA" id="ARBA00022705"/>
    </source>
</evidence>
<organism evidence="12 13">
    <name type="scientific">Frankliniella occidentalis</name>
    <name type="common">Western flower thrips</name>
    <name type="synonym">Euthrips occidentalis</name>
    <dbReference type="NCBI Taxonomy" id="133901"/>
    <lineage>
        <taxon>Eukaryota</taxon>
        <taxon>Metazoa</taxon>
        <taxon>Ecdysozoa</taxon>
        <taxon>Arthropoda</taxon>
        <taxon>Hexapoda</taxon>
        <taxon>Insecta</taxon>
        <taxon>Pterygota</taxon>
        <taxon>Neoptera</taxon>
        <taxon>Paraneoptera</taxon>
        <taxon>Thysanoptera</taxon>
        <taxon>Terebrantia</taxon>
        <taxon>Thripoidea</taxon>
        <taxon>Thripidae</taxon>
        <taxon>Frankliniella</taxon>
    </lineage>
</organism>
<protein>
    <recommendedName>
        <fullName evidence="4 9">DNA replication complex GINS protein PSF1</fullName>
    </recommendedName>
</protein>
<sequence>MFCEKSLKLIKELGRSQEAMPPFDDDGVRQVFEEMRGLYDQNVAAANDSTADPDGTAISSIAIRHAALERNKRCLMAYVFNRSKKLRNMRWQFGSILPPEIKANLCEPEIQWFNSYSKCLARYMKSIGGQGLNLAQDVKPPKSLYVEVRSLIDYGKFELDNGEVVLLKKHSTHLMSRAQCEPLIIQGVLEQINH</sequence>
<name>A0A6J1RSP9_FRAOC</name>
<dbReference type="InterPro" id="IPR005339">
    <property type="entry name" value="GINS_Psf1"/>
</dbReference>
<comment type="subcellular location">
    <subcellularLocation>
        <location evidence="2">Chromosome</location>
    </subcellularLocation>
    <subcellularLocation>
        <location evidence="1 9">Nucleus</location>
    </subcellularLocation>
</comment>
<dbReference type="AlphaFoldDB" id="A0A6J1RSP9"/>
<comment type="function">
    <text evidence="8">Required for correct functioning of the GINS complex, a complex that plays an essential role in the initiation of DNA replication, and progression of DNA replication forks. GINS complex is a core component of CDC45-MCM-GINS (CMG) helicase, the molecular machine that unwinds template DNA during replication, and around which the replisome is built.</text>
</comment>
<feature type="domain" description="GINS subunit" evidence="10">
    <location>
        <begin position="56"/>
        <end position="127"/>
    </location>
</feature>
<dbReference type="PANTHER" id="PTHR12914:SF2">
    <property type="entry name" value="DNA REPLICATION COMPLEX GINS PROTEIN PSF1"/>
    <property type="match status" value="1"/>
</dbReference>
<accession>A0A6J1RSP9</accession>
<dbReference type="FunFam" id="1.20.58.1030:FF:000001">
    <property type="entry name" value="DNA replication complex GINS protein PSF1"/>
    <property type="match status" value="1"/>
</dbReference>
<reference evidence="13" key="1">
    <citation type="submission" date="2025-08" db="UniProtKB">
        <authorList>
            <consortium name="RefSeq"/>
        </authorList>
    </citation>
    <scope>IDENTIFICATION</scope>
    <source>
        <tissue evidence="13">Whole organism</tissue>
    </source>
</reference>
<dbReference type="PANTHER" id="PTHR12914">
    <property type="entry name" value="PARTNER OF SLD5"/>
    <property type="match status" value="1"/>
</dbReference>
<evidence type="ECO:0000256" key="4">
    <source>
        <dbReference type="ARBA" id="ARBA00015143"/>
    </source>
</evidence>
<evidence type="ECO:0000256" key="1">
    <source>
        <dbReference type="ARBA" id="ARBA00004123"/>
    </source>
</evidence>
<keyword evidence="7 9" id="KW-0539">Nucleus</keyword>
<dbReference type="SUPFAM" id="SSF158573">
    <property type="entry name" value="GINS helical bundle-like"/>
    <property type="match status" value="1"/>
</dbReference>
<dbReference type="Pfam" id="PF24997">
    <property type="entry name" value="PSF1_C"/>
    <property type="match status" value="1"/>
</dbReference>
<evidence type="ECO:0000256" key="7">
    <source>
        <dbReference type="ARBA" id="ARBA00023242"/>
    </source>
</evidence>
<dbReference type="CDD" id="cd11710">
    <property type="entry name" value="GINS_A_psf1"/>
    <property type="match status" value="1"/>
</dbReference>